<accession>A0A6H0WHH1</accession>
<dbReference type="Proteomes" id="UP000501914">
    <property type="component" value="Chromosome"/>
</dbReference>
<sequence>MEEFNLAKKVHTVNLKGNYSYIDGIIEEETKTDIERYDLNSILKSFDGRKVKISITEEDELPQINE</sequence>
<dbReference type="EMBL" id="CP048852">
    <property type="protein sequence ID" value="QIW79990.1"/>
    <property type="molecule type" value="Genomic_DNA"/>
</dbReference>
<dbReference type="InterPro" id="IPR037261">
    <property type="entry name" value="YonK_sf"/>
</dbReference>
<evidence type="ECO:0000313" key="2">
    <source>
        <dbReference type="EMBL" id="QIW79990.1"/>
    </source>
</evidence>
<evidence type="ECO:0000313" key="3">
    <source>
        <dbReference type="Proteomes" id="UP000501914"/>
    </source>
</evidence>
<feature type="domain" description="Bacillus phage SPbeta YonK" evidence="1">
    <location>
        <begin position="7"/>
        <end position="62"/>
    </location>
</feature>
<dbReference type="Pfam" id="PF09642">
    <property type="entry name" value="YonK"/>
    <property type="match status" value="1"/>
</dbReference>
<keyword evidence="3" id="KW-1185">Reference proteome</keyword>
<dbReference type="KEGG" id="bteq:G4P54_09315"/>
<evidence type="ECO:0000259" key="1">
    <source>
        <dbReference type="Pfam" id="PF09642"/>
    </source>
</evidence>
<dbReference type="InterPro" id="IPR018600">
    <property type="entry name" value="Phage_SP-beta_YonK"/>
</dbReference>
<dbReference type="SUPFAM" id="SSF160570">
    <property type="entry name" value="YonK-like"/>
    <property type="match status" value="1"/>
</dbReference>
<dbReference type="Gene3D" id="6.20.120.10">
    <property type="match status" value="1"/>
</dbReference>
<proteinExistence type="predicted"/>
<protein>
    <recommendedName>
        <fullName evidence="1">Bacillus phage SPbeta YonK domain-containing protein</fullName>
    </recommendedName>
</protein>
<gene>
    <name evidence="2" type="ORF">G4P54_09315</name>
</gene>
<dbReference type="AlphaFoldDB" id="A0A6H0WHH1"/>
<name>A0A6H0WHH1_9BACI</name>
<organism evidence="2 3">
    <name type="scientific">Bacillus tequilensis</name>
    <dbReference type="NCBI Taxonomy" id="227866"/>
    <lineage>
        <taxon>Bacteria</taxon>
        <taxon>Bacillati</taxon>
        <taxon>Bacillota</taxon>
        <taxon>Bacilli</taxon>
        <taxon>Bacillales</taxon>
        <taxon>Bacillaceae</taxon>
        <taxon>Bacillus</taxon>
    </lineage>
</organism>
<reference evidence="2 3" key="1">
    <citation type="submission" date="2020-02" db="EMBL/GenBank/DDBJ databases">
        <title>Genome sequencing, annotation and comparative genomic analysis of Bacillus tequilensis EA-CB0015, an effective biological control agent against Pseudocercospora fijiensis in banana plants.</title>
        <authorList>
            <person name="Cuellar-Gaviria T.Z."/>
            <person name="Ju K.-S."/>
            <person name="Villegas-Escobar V."/>
        </authorList>
    </citation>
    <scope>NUCLEOTIDE SEQUENCE [LARGE SCALE GENOMIC DNA]</scope>
    <source>
        <strain evidence="2 3">EA-CB0015</strain>
    </source>
</reference>